<feature type="non-terminal residue" evidence="17">
    <location>
        <position position="1"/>
    </location>
</feature>
<keyword evidence="9 12" id="KW-0799">Topoisomerase</keyword>
<dbReference type="InterPro" id="IPR018522">
    <property type="entry name" value="TopoIIA_CS"/>
</dbReference>
<dbReference type="Pfam" id="PF00204">
    <property type="entry name" value="DNA_gyraseB"/>
    <property type="match status" value="1"/>
</dbReference>
<dbReference type="FunFam" id="3.30.565.10:FF:000004">
    <property type="entry name" value="DNA topoisomerase 2"/>
    <property type="match status" value="1"/>
</dbReference>
<dbReference type="GO" id="GO:0003677">
    <property type="term" value="F:DNA binding"/>
    <property type="evidence" value="ECO:0007669"/>
    <property type="project" value="UniProtKB-UniRule"/>
</dbReference>
<organism evidence="17 18">
    <name type="scientific">Ladona fulva</name>
    <name type="common">Scarce chaser dragonfly</name>
    <name type="synonym">Libellula fulva</name>
    <dbReference type="NCBI Taxonomy" id="123851"/>
    <lineage>
        <taxon>Eukaryota</taxon>
        <taxon>Metazoa</taxon>
        <taxon>Ecdysozoa</taxon>
        <taxon>Arthropoda</taxon>
        <taxon>Hexapoda</taxon>
        <taxon>Insecta</taxon>
        <taxon>Pterygota</taxon>
        <taxon>Palaeoptera</taxon>
        <taxon>Odonata</taxon>
        <taxon>Epiprocta</taxon>
        <taxon>Anisoptera</taxon>
        <taxon>Libelluloidea</taxon>
        <taxon>Libellulidae</taxon>
        <taxon>Ladona</taxon>
    </lineage>
</organism>
<evidence type="ECO:0000256" key="4">
    <source>
        <dbReference type="ARBA" id="ARBA00011080"/>
    </source>
</evidence>
<dbReference type="InterPro" id="IPR034157">
    <property type="entry name" value="TOPRIM_TopoII"/>
</dbReference>
<dbReference type="PANTHER" id="PTHR10169">
    <property type="entry name" value="DNA TOPOISOMERASE/GYRASE"/>
    <property type="match status" value="1"/>
</dbReference>
<dbReference type="InterPro" id="IPR013506">
    <property type="entry name" value="Topo_IIA_bsu_dom2"/>
</dbReference>
<keyword evidence="11 12" id="KW-0413">Isomerase</keyword>
<dbReference type="CDD" id="cd03481">
    <property type="entry name" value="TopoIIA_Trans_ScTopoIIA"/>
    <property type="match status" value="1"/>
</dbReference>
<evidence type="ECO:0000256" key="12">
    <source>
        <dbReference type="PROSITE-ProRule" id="PRU01384"/>
    </source>
</evidence>
<dbReference type="GO" id="GO:0003918">
    <property type="term" value="F:DNA topoisomerase type II (double strand cut, ATP-hydrolyzing) activity"/>
    <property type="evidence" value="ECO:0007669"/>
    <property type="project" value="UniProtKB-UniRule"/>
</dbReference>
<accession>A0A8K0K5R9</accession>
<dbReference type="Gene3D" id="3.90.199.10">
    <property type="entry name" value="Topoisomerase II, domain 5"/>
    <property type="match status" value="1"/>
</dbReference>
<evidence type="ECO:0000259" key="16">
    <source>
        <dbReference type="PROSITE" id="PS52040"/>
    </source>
</evidence>
<dbReference type="Pfam" id="PF01751">
    <property type="entry name" value="Toprim"/>
    <property type="match status" value="1"/>
</dbReference>
<evidence type="ECO:0000313" key="17">
    <source>
        <dbReference type="EMBL" id="KAG8228871.1"/>
    </source>
</evidence>
<dbReference type="Gene3D" id="3.30.230.10">
    <property type="match status" value="1"/>
</dbReference>
<keyword evidence="7 13" id="KW-0067">ATP-binding</keyword>
<protein>
    <recommendedName>
        <fullName evidence="13">DNA topoisomerase 2</fullName>
        <ecNumber evidence="13">5.6.2.2</ecNumber>
    </recommendedName>
</protein>
<evidence type="ECO:0000256" key="11">
    <source>
        <dbReference type="ARBA" id="ARBA00023235"/>
    </source>
</evidence>
<feature type="active site" description="O-(5'-phospho-DNA)-tyrosine intermediate" evidence="12">
    <location>
        <position position="804"/>
    </location>
</feature>
<dbReference type="CDD" id="cd16930">
    <property type="entry name" value="HATPase_TopII-like"/>
    <property type="match status" value="1"/>
</dbReference>
<dbReference type="Pfam" id="PF02518">
    <property type="entry name" value="HATPase_c"/>
    <property type="match status" value="1"/>
</dbReference>
<evidence type="ECO:0000256" key="7">
    <source>
        <dbReference type="ARBA" id="ARBA00022840"/>
    </source>
</evidence>
<dbReference type="InterPro" id="IPR050634">
    <property type="entry name" value="DNA_Topoisomerase_II"/>
</dbReference>
<evidence type="ECO:0000256" key="8">
    <source>
        <dbReference type="ARBA" id="ARBA00022842"/>
    </source>
</evidence>
<dbReference type="SUPFAM" id="SSF54211">
    <property type="entry name" value="Ribosomal protein S5 domain 2-like"/>
    <property type="match status" value="1"/>
</dbReference>
<evidence type="ECO:0000256" key="10">
    <source>
        <dbReference type="ARBA" id="ARBA00023125"/>
    </source>
</evidence>
<proteinExistence type="inferred from homology"/>
<gene>
    <name evidence="17" type="ORF">J437_LFUL007608</name>
</gene>
<evidence type="ECO:0000256" key="3">
    <source>
        <dbReference type="ARBA" id="ARBA00001946"/>
    </source>
</evidence>
<comment type="similarity">
    <text evidence="4 13">Belongs to the type II topoisomerase family.</text>
</comment>
<keyword evidence="6 13" id="KW-0547">Nucleotide-binding</keyword>
<dbReference type="Gene3D" id="3.30.1490.30">
    <property type="match status" value="1"/>
</dbReference>
<dbReference type="InterPro" id="IPR036890">
    <property type="entry name" value="HATPase_C_sf"/>
</dbReference>
<dbReference type="PROSITE" id="PS52040">
    <property type="entry name" value="TOPO_IIA"/>
    <property type="match status" value="1"/>
</dbReference>
<dbReference type="InterPro" id="IPR006171">
    <property type="entry name" value="TOPRIM_dom"/>
</dbReference>
<dbReference type="GO" id="GO:0006265">
    <property type="term" value="P:DNA topological change"/>
    <property type="evidence" value="ECO:0007669"/>
    <property type="project" value="UniProtKB-UniRule"/>
</dbReference>
<feature type="domain" description="Topo IIA-type catalytic" evidence="16">
    <location>
        <begin position="714"/>
        <end position="809"/>
    </location>
</feature>
<evidence type="ECO:0000256" key="6">
    <source>
        <dbReference type="ARBA" id="ARBA00022741"/>
    </source>
</evidence>
<dbReference type="CDD" id="cd03365">
    <property type="entry name" value="TOPRIM_TopoIIA"/>
    <property type="match status" value="1"/>
</dbReference>
<comment type="subunit">
    <text evidence="13">Homodimer.</text>
</comment>
<dbReference type="GO" id="GO:0005634">
    <property type="term" value="C:nucleus"/>
    <property type="evidence" value="ECO:0007669"/>
    <property type="project" value="TreeGrafter"/>
</dbReference>
<dbReference type="Proteomes" id="UP000792457">
    <property type="component" value="Unassembled WGS sequence"/>
</dbReference>
<evidence type="ECO:0000313" key="18">
    <source>
        <dbReference type="Proteomes" id="UP000792457"/>
    </source>
</evidence>
<evidence type="ECO:0000256" key="13">
    <source>
        <dbReference type="RuleBase" id="RU362094"/>
    </source>
</evidence>
<dbReference type="FunFam" id="3.40.50.670:FF:000001">
    <property type="entry name" value="DNA topoisomerase 2"/>
    <property type="match status" value="2"/>
</dbReference>
<dbReference type="PROSITE" id="PS00177">
    <property type="entry name" value="TOPOISOMERASE_II"/>
    <property type="match status" value="1"/>
</dbReference>
<dbReference type="InterPro" id="IPR001154">
    <property type="entry name" value="TopoII_euk"/>
</dbReference>
<evidence type="ECO:0000256" key="14">
    <source>
        <dbReference type="SAM" id="MobiDB-lite"/>
    </source>
</evidence>
<comment type="cofactor">
    <cofactor evidence="3">
        <name>Mg(2+)</name>
        <dbReference type="ChEBI" id="CHEBI:18420"/>
    </cofactor>
</comment>
<keyword evidence="10 12" id="KW-0238">DNA-binding</keyword>
<dbReference type="InterPro" id="IPR020568">
    <property type="entry name" value="Ribosomal_Su5_D2-typ_SF"/>
</dbReference>
<dbReference type="GO" id="GO:0046872">
    <property type="term" value="F:metal ion binding"/>
    <property type="evidence" value="ECO:0007669"/>
    <property type="project" value="UniProtKB-KW"/>
</dbReference>
<comment type="cofactor">
    <cofactor evidence="2">
        <name>Ca(2+)</name>
        <dbReference type="ChEBI" id="CHEBI:29108"/>
    </cofactor>
</comment>
<dbReference type="SMART" id="SM00434">
    <property type="entry name" value="TOP4c"/>
    <property type="match status" value="1"/>
</dbReference>
<evidence type="ECO:0000259" key="15">
    <source>
        <dbReference type="PROSITE" id="PS50880"/>
    </source>
</evidence>
<sequence>MEVMSAEPVVNGVDAGDPTTKKPPPAKKLAVEKIYQKKTQLEHILIRPDTYIGSVEPVKEKMWVYDEEKLVMVFKEISYVPGLYKIFDEILVNAADNKQRDPKMDCIRVDISPEKNIISIWNNGKGIPVVEHKDENMFVPTMIFGHLLTSSNYDDKEEKVTGGRNGFGAKLCNIFSTKFTVETSSKEYKKYFKQTWTGNMGKASEVKLVDYVKEDFTKVTFSPDLEKFRMQTLDEDIVSLMSRRAHDVAASTRGVNVYLNGKKLPVKNFKDYIDLYIRDKEDDLGNPVKAIHEVVNDRWEVAVAVSTEGFQQVSFVNSIATTKGGRHVDHVTDMLVKQIKDVLKKKNKGGVELKPAQIKQHLFVFINCLIVNPTFDSQTKENMTLQAKNFGSTCKLSEKFLNNVIKSGIIECLLSEAKSKAQQQLKSKFGGRKQNKLRGIPKLEDANDAGSAKSRECTLILTEGDSAKSLAVSGLGVIGRDKYGVFPLRGKLLNVREATHKQVYENAEIASVMKIINLDFKKKYDSEDELKTLRYGKIMIMTDQDQDGSHIKGLLINFIHHKWPALLRQNFLEEFITPIVKATKGSEELPFYSLPEFEDWKKDNANWYTYKIKYYKGLGTSTSKEAKEYFADMARHRVLFSADTVEKIFLAFSKKCVDQRKEWLTSWMEDTKRRRELGLSATFLYQKNTKVVTYSDFVNKELVLFSNLDNERSIPNMVDGLKPGQRKVLFTCIKRNDKREIKVAQLAGSVAEHSAYHHGEMSLMSTIINLAQNFVGSNNINLLQPIGQFGTRLQGGKDAASPRYIFTML</sequence>
<feature type="region of interest" description="Disordered" evidence="14">
    <location>
        <begin position="1"/>
        <end position="25"/>
    </location>
</feature>
<dbReference type="EMBL" id="KZ308393">
    <property type="protein sequence ID" value="KAG8228871.1"/>
    <property type="molecule type" value="Genomic_DNA"/>
</dbReference>
<feature type="domain" description="Toprim" evidence="15">
    <location>
        <begin position="457"/>
        <end position="574"/>
    </location>
</feature>
<dbReference type="SUPFAM" id="SSF55874">
    <property type="entry name" value="ATPase domain of HSP90 chaperone/DNA topoisomerase II/histidine kinase"/>
    <property type="match status" value="1"/>
</dbReference>
<comment type="catalytic activity">
    <reaction evidence="1 12 13">
        <text>ATP-dependent breakage, passage and rejoining of double-stranded DNA.</text>
        <dbReference type="EC" id="5.6.2.2"/>
    </reaction>
</comment>
<dbReference type="FunFam" id="3.30.1490.30:FF:000001">
    <property type="entry name" value="DNA topoisomerase 2"/>
    <property type="match status" value="1"/>
</dbReference>
<dbReference type="PROSITE" id="PS50880">
    <property type="entry name" value="TOPRIM"/>
    <property type="match status" value="1"/>
</dbReference>
<dbReference type="InterPro" id="IPR001241">
    <property type="entry name" value="Topo_IIA"/>
</dbReference>
<dbReference type="InterPro" id="IPR003594">
    <property type="entry name" value="HATPase_dom"/>
</dbReference>
<dbReference type="AlphaFoldDB" id="A0A8K0K5R9"/>
<reference evidence="17" key="1">
    <citation type="submission" date="2013-04" db="EMBL/GenBank/DDBJ databases">
        <authorList>
            <person name="Qu J."/>
            <person name="Murali S.C."/>
            <person name="Bandaranaike D."/>
            <person name="Bellair M."/>
            <person name="Blankenburg K."/>
            <person name="Chao H."/>
            <person name="Dinh H."/>
            <person name="Doddapaneni H."/>
            <person name="Downs B."/>
            <person name="Dugan-Rocha S."/>
            <person name="Elkadiri S."/>
            <person name="Gnanaolivu R.D."/>
            <person name="Hernandez B."/>
            <person name="Javaid M."/>
            <person name="Jayaseelan J.C."/>
            <person name="Lee S."/>
            <person name="Li M."/>
            <person name="Ming W."/>
            <person name="Munidasa M."/>
            <person name="Muniz J."/>
            <person name="Nguyen L."/>
            <person name="Ongeri F."/>
            <person name="Osuji N."/>
            <person name="Pu L.-L."/>
            <person name="Puazo M."/>
            <person name="Qu C."/>
            <person name="Quiroz J."/>
            <person name="Raj R."/>
            <person name="Weissenberger G."/>
            <person name="Xin Y."/>
            <person name="Zou X."/>
            <person name="Han Y."/>
            <person name="Richards S."/>
            <person name="Worley K."/>
            <person name="Muzny D."/>
            <person name="Gibbs R."/>
        </authorList>
    </citation>
    <scope>NUCLEOTIDE SEQUENCE</scope>
    <source>
        <strain evidence="17">Sampled in the wild</strain>
    </source>
</reference>
<evidence type="ECO:0000256" key="5">
    <source>
        <dbReference type="ARBA" id="ARBA00022723"/>
    </source>
</evidence>
<dbReference type="OrthoDB" id="276498at2759"/>
<dbReference type="EC" id="5.6.2.2" evidence="13"/>
<dbReference type="SMART" id="SM00433">
    <property type="entry name" value="TOP2c"/>
    <property type="match status" value="1"/>
</dbReference>
<dbReference type="SUPFAM" id="SSF56719">
    <property type="entry name" value="Type II DNA topoisomerase"/>
    <property type="match status" value="1"/>
</dbReference>
<dbReference type="FunFam" id="3.30.230.10:FF:000008">
    <property type="entry name" value="DNA topoisomerase 2"/>
    <property type="match status" value="1"/>
</dbReference>
<dbReference type="InterPro" id="IPR031660">
    <property type="entry name" value="TOPRIM_C"/>
</dbReference>
<evidence type="ECO:0000256" key="1">
    <source>
        <dbReference type="ARBA" id="ARBA00000185"/>
    </source>
</evidence>
<dbReference type="Pfam" id="PF00521">
    <property type="entry name" value="DNA_topoisoIV"/>
    <property type="match status" value="1"/>
</dbReference>
<comment type="caution">
    <text evidence="17">The sequence shown here is derived from an EMBL/GenBank/DDBJ whole genome shotgun (WGS) entry which is preliminary data.</text>
</comment>
<dbReference type="InterPro" id="IPR013760">
    <property type="entry name" value="Topo_IIA-like_dom_sf"/>
</dbReference>
<keyword evidence="5" id="KW-0479">Metal-binding</keyword>
<dbReference type="Pfam" id="PF16898">
    <property type="entry name" value="TOPRIM_C"/>
    <property type="match status" value="1"/>
</dbReference>
<dbReference type="Gene3D" id="3.40.50.670">
    <property type="match status" value="1"/>
</dbReference>
<dbReference type="GO" id="GO:0000819">
    <property type="term" value="P:sister chromatid segregation"/>
    <property type="evidence" value="ECO:0007669"/>
    <property type="project" value="TreeGrafter"/>
</dbReference>
<dbReference type="InterPro" id="IPR013758">
    <property type="entry name" value="Topo_IIA_A/C_ab"/>
</dbReference>
<dbReference type="InterPro" id="IPR002205">
    <property type="entry name" value="Topo_IIA_dom_A"/>
</dbReference>
<dbReference type="GO" id="GO:0000712">
    <property type="term" value="P:resolution of meiotic recombination intermediates"/>
    <property type="evidence" value="ECO:0007669"/>
    <property type="project" value="TreeGrafter"/>
</dbReference>
<evidence type="ECO:0000256" key="9">
    <source>
        <dbReference type="ARBA" id="ARBA00023029"/>
    </source>
</evidence>
<comment type="function">
    <text evidence="13">Control of topological states of DNA by transient breakage and subsequent rejoining of DNA strands. Topoisomerase II makes double-strand breaks.</text>
</comment>
<keyword evidence="8" id="KW-0460">Magnesium</keyword>
<dbReference type="PRINTS" id="PR00418">
    <property type="entry name" value="TPI2FAMILY"/>
</dbReference>
<dbReference type="InterPro" id="IPR014721">
    <property type="entry name" value="Ribsml_uS5_D2-typ_fold_subgr"/>
</dbReference>
<dbReference type="InterPro" id="IPR013759">
    <property type="entry name" value="Topo_IIA_B_C"/>
</dbReference>
<keyword evidence="18" id="KW-1185">Reference proteome</keyword>
<name>A0A8K0K5R9_LADFU</name>
<dbReference type="Gene3D" id="3.30.565.10">
    <property type="entry name" value="Histidine kinase-like ATPase, C-terminal domain"/>
    <property type="match status" value="1"/>
</dbReference>
<dbReference type="PRINTS" id="PR01158">
    <property type="entry name" value="TOPISMRASEII"/>
</dbReference>
<dbReference type="GO" id="GO:0005524">
    <property type="term" value="F:ATP binding"/>
    <property type="evidence" value="ECO:0007669"/>
    <property type="project" value="UniProtKB-UniRule"/>
</dbReference>
<reference evidence="17" key="2">
    <citation type="submission" date="2017-10" db="EMBL/GenBank/DDBJ databases">
        <title>Ladona fulva Genome sequencing and assembly.</title>
        <authorList>
            <person name="Murali S."/>
            <person name="Richards S."/>
            <person name="Bandaranaike D."/>
            <person name="Bellair M."/>
            <person name="Blankenburg K."/>
            <person name="Chao H."/>
            <person name="Dinh H."/>
            <person name="Doddapaneni H."/>
            <person name="Dugan-Rocha S."/>
            <person name="Elkadiri S."/>
            <person name="Gnanaolivu R."/>
            <person name="Hernandez B."/>
            <person name="Skinner E."/>
            <person name="Javaid M."/>
            <person name="Lee S."/>
            <person name="Li M."/>
            <person name="Ming W."/>
            <person name="Munidasa M."/>
            <person name="Muniz J."/>
            <person name="Nguyen L."/>
            <person name="Hughes D."/>
            <person name="Osuji N."/>
            <person name="Pu L.-L."/>
            <person name="Puazo M."/>
            <person name="Qu C."/>
            <person name="Quiroz J."/>
            <person name="Raj R."/>
            <person name="Weissenberger G."/>
            <person name="Xin Y."/>
            <person name="Zou X."/>
            <person name="Han Y."/>
            <person name="Worley K."/>
            <person name="Muzny D."/>
            <person name="Gibbs R."/>
        </authorList>
    </citation>
    <scope>NUCLEOTIDE SEQUENCE</scope>
    <source>
        <strain evidence="17">Sampled in the wild</strain>
    </source>
</reference>
<evidence type="ECO:0000256" key="2">
    <source>
        <dbReference type="ARBA" id="ARBA00001913"/>
    </source>
</evidence>
<dbReference type="PANTHER" id="PTHR10169:SF38">
    <property type="entry name" value="DNA TOPOISOMERASE 2"/>
    <property type="match status" value="1"/>
</dbReference>